<dbReference type="OMA" id="QMIFNES"/>
<keyword evidence="1" id="KW-0472">Membrane</keyword>
<dbReference type="Proteomes" id="UP000008673">
    <property type="component" value="Unassembled WGS sequence"/>
</dbReference>
<dbReference type="InterPro" id="IPR033181">
    <property type="entry name" value="Mic26_fungi"/>
</dbReference>
<evidence type="ECO:0000256" key="1">
    <source>
        <dbReference type="RuleBase" id="RU363021"/>
    </source>
</evidence>
<dbReference type="PANTHER" id="PTHR28268">
    <property type="entry name" value="MICOS SUBUNIT MIC26"/>
    <property type="match status" value="1"/>
</dbReference>
<dbReference type="PANTHER" id="PTHR28268:SF1">
    <property type="entry name" value="MICOS SUBUNIT MIC26"/>
    <property type="match status" value="1"/>
</dbReference>
<dbReference type="GO" id="GO:0042407">
    <property type="term" value="P:cristae formation"/>
    <property type="evidence" value="ECO:0007669"/>
    <property type="project" value="InterPro"/>
</dbReference>
<gene>
    <name evidence="2" type="ORF">HPODL_01239</name>
</gene>
<organism evidence="2 3">
    <name type="scientific">Ogataea parapolymorpha (strain ATCC 26012 / BCRC 20466 / JCM 22074 / NRRL Y-7560 / DL-1)</name>
    <name type="common">Yeast</name>
    <name type="synonym">Hansenula polymorpha</name>
    <dbReference type="NCBI Taxonomy" id="871575"/>
    <lineage>
        <taxon>Eukaryota</taxon>
        <taxon>Fungi</taxon>
        <taxon>Dikarya</taxon>
        <taxon>Ascomycota</taxon>
        <taxon>Saccharomycotina</taxon>
        <taxon>Pichiomycetes</taxon>
        <taxon>Pichiales</taxon>
        <taxon>Pichiaceae</taxon>
        <taxon>Ogataea</taxon>
    </lineage>
</organism>
<comment type="function">
    <text evidence="1">Component of the MICOS complex, a large protein complex of the mitochondrial inner membrane that plays crucial roles in the maintenance of crista junctions, inner membrane architecture, and formation of contact sites to the outer membrane.</text>
</comment>
<dbReference type="eggNOG" id="ENOG502S70K">
    <property type="taxonomic scope" value="Eukaryota"/>
</dbReference>
<dbReference type="Pfam" id="PF09769">
    <property type="entry name" value="ApoO"/>
    <property type="match status" value="1"/>
</dbReference>
<keyword evidence="1" id="KW-0496">Mitochondrion</keyword>
<dbReference type="GO" id="GO:0044284">
    <property type="term" value="C:mitochondrial crista junction"/>
    <property type="evidence" value="ECO:0007669"/>
    <property type="project" value="TreeGrafter"/>
</dbReference>
<comment type="caution">
    <text evidence="2">The sequence shown here is derived from an EMBL/GenBank/DDBJ whole genome shotgun (WGS) entry which is preliminary data.</text>
</comment>
<comment type="subunit">
    <text evidence="1">Component of the mitochondrial contact site and cristae organizing system (MICOS) complex.</text>
</comment>
<evidence type="ECO:0000313" key="3">
    <source>
        <dbReference type="Proteomes" id="UP000008673"/>
    </source>
</evidence>
<dbReference type="RefSeq" id="XP_013933216.1">
    <property type="nucleotide sequence ID" value="XM_014077741.1"/>
</dbReference>
<reference evidence="2 3" key="1">
    <citation type="journal article" date="2013" name="BMC Genomics">
        <title>Genome sequence and analysis of methylotrophic yeast Hansenula polymorpha DL1.</title>
        <authorList>
            <person name="Ravin N.V."/>
            <person name="Eldarov M.A."/>
            <person name="Kadnikov V.V."/>
            <person name="Beletsky A.V."/>
            <person name="Schneider J."/>
            <person name="Mardanova E.S."/>
            <person name="Smekalova E.M."/>
            <person name="Zvereva M.I."/>
            <person name="Dontsova O.A."/>
            <person name="Mardanov A.V."/>
            <person name="Skryabin K.G."/>
        </authorList>
    </citation>
    <scope>NUCLEOTIDE SEQUENCE [LARGE SCALE GENOMIC DNA]</scope>
    <source>
        <strain evidence="3">ATCC 26012 / BCRC 20466 / JCM 22074 / NRRL Y-7560 / DL-1</strain>
    </source>
</reference>
<proteinExistence type="predicted"/>
<accession>W1Q8L6</accession>
<dbReference type="GO" id="GO:0061617">
    <property type="term" value="C:MICOS complex"/>
    <property type="evidence" value="ECO:0007669"/>
    <property type="project" value="UniProtKB-UniRule"/>
</dbReference>
<keyword evidence="1" id="KW-0999">Mitochondrion inner membrane</keyword>
<dbReference type="AlphaFoldDB" id="W1Q8L6"/>
<comment type="subcellular location">
    <subcellularLocation>
        <location evidence="1">Mitochondrion inner membrane</location>
    </subcellularLocation>
</comment>
<dbReference type="STRING" id="871575.W1Q8L6"/>
<dbReference type="GeneID" id="25770702"/>
<dbReference type="HOGENOM" id="CLU_086433_0_0_1"/>
<name>W1Q8L6_OGAPD</name>
<keyword evidence="3" id="KW-1185">Reference proteome</keyword>
<dbReference type="KEGG" id="opa:HPODL_01239"/>
<evidence type="ECO:0000313" key="2">
    <source>
        <dbReference type="EMBL" id="ESW97131.1"/>
    </source>
</evidence>
<sequence>MYRGFKVGLPIVASMVYMNGQSIECETKRKFYEAATENTIPGLPSEPLKPEPSKLEEIRDSKVGFLQDNIKHARLQLIQYLDLAKDKYIQQSEQYYKVERQVTDTLSSLHDKREELFPNSLYVLTGFLTGVVFTRRSNILVRSTVPLFCGVAAFRFFLPSTFSNVIFWLDNYERKHQPELWSSQKDLFNKASKMIDQADKLATETESVVGKYLDETKKMVGTYAGLNVEQKVSEKKTK</sequence>
<protein>
    <recommendedName>
        <fullName evidence="1">MICOS complex subunit</fullName>
    </recommendedName>
</protein>
<dbReference type="OrthoDB" id="2399148at2759"/>
<dbReference type="EMBL" id="AEOI02000009">
    <property type="protein sequence ID" value="ESW97131.1"/>
    <property type="molecule type" value="Genomic_DNA"/>
</dbReference>
<dbReference type="InterPro" id="IPR019166">
    <property type="entry name" value="MIC26/MIC27"/>
</dbReference>